<name>A0ABS7J7N2_9SPHN</name>
<organism evidence="1 2">
    <name type="scientific">Qipengyuania qiaonensis</name>
    <dbReference type="NCBI Taxonomy" id="2867240"/>
    <lineage>
        <taxon>Bacteria</taxon>
        <taxon>Pseudomonadati</taxon>
        <taxon>Pseudomonadota</taxon>
        <taxon>Alphaproteobacteria</taxon>
        <taxon>Sphingomonadales</taxon>
        <taxon>Erythrobacteraceae</taxon>
        <taxon>Qipengyuania</taxon>
    </lineage>
</organism>
<keyword evidence="2" id="KW-1185">Reference proteome</keyword>
<comment type="caution">
    <text evidence="1">The sequence shown here is derived from an EMBL/GenBank/DDBJ whole genome shotgun (WGS) entry which is preliminary data.</text>
</comment>
<reference evidence="1 2" key="1">
    <citation type="submission" date="2021-08" db="EMBL/GenBank/DDBJ databases">
        <title>Comparative Genomics Analysis of the Genus Qipengyuania Reveals Extensive Genetic Diversity and Metabolic Versatility, Including the Description of Fifteen Novel Species.</title>
        <authorList>
            <person name="Liu Y."/>
        </authorList>
    </citation>
    <scope>NUCLEOTIDE SEQUENCE [LARGE SCALE GENOMIC DNA]</scope>
    <source>
        <strain evidence="1 2">6D47A</strain>
    </source>
</reference>
<dbReference type="RefSeq" id="WP_221556476.1">
    <property type="nucleotide sequence ID" value="NZ_JAIGNO010000002.1"/>
</dbReference>
<protein>
    <submittedName>
        <fullName evidence="1">Uncharacterized protein</fullName>
    </submittedName>
</protein>
<accession>A0ABS7J7N2</accession>
<dbReference type="Proteomes" id="UP000755104">
    <property type="component" value="Unassembled WGS sequence"/>
</dbReference>
<sequence length="113" mass="12973">MKVKVFEGDTLIGEATIFALDPPMCVAMAKFEPTFGYYAARHANVIAGDYVGDRTDILRIEMWDGTPMKSEAISIQDFSEINERQLDLIGIYEPSFDELFNDHPSFKQYWRPQ</sequence>
<proteinExistence type="predicted"/>
<dbReference type="EMBL" id="JAIGNO010000002">
    <property type="protein sequence ID" value="MBX7481980.1"/>
    <property type="molecule type" value="Genomic_DNA"/>
</dbReference>
<evidence type="ECO:0000313" key="2">
    <source>
        <dbReference type="Proteomes" id="UP000755104"/>
    </source>
</evidence>
<gene>
    <name evidence="1" type="ORF">K3174_05520</name>
</gene>
<evidence type="ECO:0000313" key="1">
    <source>
        <dbReference type="EMBL" id="MBX7481980.1"/>
    </source>
</evidence>